<accession>A0A450T4F0</accession>
<dbReference type="InterPro" id="IPR001303">
    <property type="entry name" value="Aldolase_II/adducin_N"/>
</dbReference>
<evidence type="ECO:0000259" key="1">
    <source>
        <dbReference type="Pfam" id="PF00596"/>
    </source>
</evidence>
<dbReference type="Gene3D" id="3.40.225.10">
    <property type="entry name" value="Class II aldolase/adducin N-terminal domain"/>
    <property type="match status" value="1"/>
</dbReference>
<dbReference type="SUPFAM" id="SSF53639">
    <property type="entry name" value="AraD/HMP-PK domain-like"/>
    <property type="match status" value="1"/>
</dbReference>
<dbReference type="PANTHER" id="PTHR10640">
    <property type="entry name" value="METHYLTHIORIBULOSE-1-PHOSPHATE DEHYDRATASE"/>
    <property type="match status" value="1"/>
</dbReference>
<protein>
    <submittedName>
        <fullName evidence="2">Methylthioribulose-1-phosphate dehydratase</fullName>
    </submittedName>
</protein>
<feature type="domain" description="Class II aldolase/adducin N-terminal" evidence="1">
    <location>
        <begin position="13"/>
        <end position="87"/>
    </location>
</feature>
<dbReference type="Pfam" id="PF00596">
    <property type="entry name" value="Aldolase_II"/>
    <property type="match status" value="1"/>
</dbReference>
<gene>
    <name evidence="2" type="ORF">BECKFW1821C_GA0114237_100165</name>
</gene>
<name>A0A450T4F0_9GAMM</name>
<evidence type="ECO:0000313" key="2">
    <source>
        <dbReference type="EMBL" id="VFJ61438.1"/>
    </source>
</evidence>
<dbReference type="EMBL" id="CAADFE010000001">
    <property type="protein sequence ID" value="VFJ61438.1"/>
    <property type="molecule type" value="Genomic_DNA"/>
</dbReference>
<dbReference type="GO" id="GO:0019509">
    <property type="term" value="P:L-methionine salvage from methylthioadenosine"/>
    <property type="evidence" value="ECO:0007669"/>
    <property type="project" value="TreeGrafter"/>
</dbReference>
<dbReference type="GO" id="GO:0005996">
    <property type="term" value="P:monosaccharide metabolic process"/>
    <property type="evidence" value="ECO:0007669"/>
    <property type="project" value="UniProtKB-ARBA"/>
</dbReference>
<dbReference type="PANTHER" id="PTHR10640:SF7">
    <property type="entry name" value="METHYLTHIORIBULOSE-1-PHOSPHATE DEHYDRATASE"/>
    <property type="match status" value="1"/>
</dbReference>
<dbReference type="GO" id="GO:0005737">
    <property type="term" value="C:cytoplasm"/>
    <property type="evidence" value="ECO:0007669"/>
    <property type="project" value="TreeGrafter"/>
</dbReference>
<sequence>MNAMLRDEPRRIIAELCRQFYQLGWVSGSGGSMGIHKDDRIYMTPSGVQKERLGEEDIFVLDESGKILLRPDAIDGKVSARAPIFLICLFPARLYEQIKF</sequence>
<dbReference type="AlphaFoldDB" id="A0A450T4F0"/>
<proteinExistence type="predicted"/>
<organism evidence="2">
    <name type="scientific">Candidatus Kentrum sp. FW</name>
    <dbReference type="NCBI Taxonomy" id="2126338"/>
    <lineage>
        <taxon>Bacteria</taxon>
        <taxon>Pseudomonadati</taxon>
        <taxon>Pseudomonadota</taxon>
        <taxon>Gammaproteobacteria</taxon>
        <taxon>Candidatus Kentrum</taxon>
    </lineage>
</organism>
<reference evidence="2" key="1">
    <citation type="submission" date="2019-02" db="EMBL/GenBank/DDBJ databases">
        <authorList>
            <person name="Gruber-Vodicka R. H."/>
            <person name="Seah K. B. B."/>
        </authorList>
    </citation>
    <scope>NUCLEOTIDE SEQUENCE</scope>
    <source>
        <strain evidence="2">BECK_BZ131</strain>
    </source>
</reference>
<dbReference type="GO" id="GO:0046570">
    <property type="term" value="F:methylthioribulose 1-phosphate dehydratase activity"/>
    <property type="evidence" value="ECO:0007669"/>
    <property type="project" value="TreeGrafter"/>
</dbReference>
<dbReference type="InterPro" id="IPR036409">
    <property type="entry name" value="Aldolase_II/adducin_N_sf"/>
</dbReference>